<organism evidence="6 7">
    <name type="scientific">Companilactobacillus mindensis DSM 14500</name>
    <dbReference type="NCBI Taxonomy" id="1423770"/>
    <lineage>
        <taxon>Bacteria</taxon>
        <taxon>Bacillati</taxon>
        <taxon>Bacillota</taxon>
        <taxon>Bacilli</taxon>
        <taxon>Lactobacillales</taxon>
        <taxon>Lactobacillaceae</taxon>
        <taxon>Companilactobacillus</taxon>
    </lineage>
</organism>
<dbReference type="PANTHER" id="PTHR31756:SF3">
    <property type="entry name" value="PYRUVATE, PHOSPHATE DIKINASE REGULATORY PROTEIN 1, CHLOROPLASTIC"/>
    <property type="match status" value="1"/>
</dbReference>
<keyword evidence="2 5" id="KW-0808">Transferase</keyword>
<gene>
    <name evidence="6" type="ORF">FD29_GL001359</name>
</gene>
<keyword evidence="1 5" id="KW-0723">Serine/threonine-protein kinase</keyword>
<sequence>MNQKLDVFVLSDGVGETALRVARAAFAQFPEMNTSYTKYPFIKKDEQLNNILNLANDKHAVVLHTIVSTEICEIINSFCQTHGIVYYDILNPIIGTFSQMTHQKPLRKKGLLHELDKDYFDMISAMEFTVTNDDGQNPKGFLDADLVLLGISRTSKTPLSLYLANKNIKVANLPLGPSMSLPEQLWQVDPKKIVGLTNDMNVLMKIRKQKMIAYGLDSRTTYSDESEIQKELDYSNGIYKKLGCPVINVADRSIEETAAIIMEKLNFNDYHKS</sequence>
<proteinExistence type="inferred from homology"/>
<dbReference type="PATRIC" id="fig|1423770.3.peg.1395"/>
<comment type="catalytic activity">
    <reaction evidence="5">
        <text>N(tele)-phospho-L-histidyl/O-phospho-L-threonyl-[pyruvate, phosphate dikinase] + phosphate + H(+) = N(tele)-phospho-L-histidyl/L-threonyl-[pyruvate, phosphate dikinase] + diphosphate</text>
        <dbReference type="Rhea" id="RHEA:43696"/>
        <dbReference type="Rhea" id="RHEA-COMP:10650"/>
        <dbReference type="Rhea" id="RHEA-COMP:10651"/>
        <dbReference type="ChEBI" id="CHEBI:15378"/>
        <dbReference type="ChEBI" id="CHEBI:30013"/>
        <dbReference type="ChEBI" id="CHEBI:33019"/>
        <dbReference type="ChEBI" id="CHEBI:43474"/>
        <dbReference type="ChEBI" id="CHEBI:61977"/>
        <dbReference type="ChEBI" id="CHEBI:83586"/>
        <dbReference type="EC" id="2.7.4.27"/>
    </reaction>
</comment>
<evidence type="ECO:0000256" key="4">
    <source>
        <dbReference type="ARBA" id="ARBA00022777"/>
    </source>
</evidence>
<dbReference type="GO" id="GO:0004674">
    <property type="term" value="F:protein serine/threonine kinase activity"/>
    <property type="evidence" value="ECO:0007669"/>
    <property type="project" value="UniProtKB-UniRule"/>
</dbReference>
<dbReference type="STRING" id="1423770.FD29_GL001359"/>
<evidence type="ECO:0000313" key="7">
    <source>
        <dbReference type="Proteomes" id="UP000050872"/>
    </source>
</evidence>
<dbReference type="AlphaFoldDB" id="A0A0R1QP25"/>
<comment type="function">
    <text evidence="5">Bifunctional serine/threonine kinase and phosphorylase involved in the regulation of the pyruvate, phosphate dikinase (PPDK) by catalyzing its phosphorylation/dephosphorylation.</text>
</comment>
<evidence type="ECO:0000256" key="2">
    <source>
        <dbReference type="ARBA" id="ARBA00022679"/>
    </source>
</evidence>
<protein>
    <recommendedName>
        <fullName evidence="5">Putative pyruvate, phosphate dikinase regulatory protein</fullName>
        <shortName evidence="5">PPDK regulatory protein</shortName>
        <ecNumber evidence="5">2.7.11.32</ecNumber>
        <ecNumber evidence="5">2.7.4.27</ecNumber>
    </recommendedName>
</protein>
<keyword evidence="7" id="KW-1185">Reference proteome</keyword>
<dbReference type="InterPro" id="IPR026565">
    <property type="entry name" value="PPDK_reg"/>
</dbReference>
<dbReference type="Proteomes" id="UP000050872">
    <property type="component" value="Unassembled WGS sequence"/>
</dbReference>
<dbReference type="GO" id="GO:0043531">
    <property type="term" value="F:ADP binding"/>
    <property type="evidence" value="ECO:0007669"/>
    <property type="project" value="UniProtKB-UniRule"/>
</dbReference>
<dbReference type="PANTHER" id="PTHR31756">
    <property type="entry name" value="PYRUVATE, PHOSPHATE DIKINASE REGULATORY PROTEIN 1, CHLOROPLASTIC"/>
    <property type="match status" value="1"/>
</dbReference>
<dbReference type="GO" id="GO:0016776">
    <property type="term" value="F:phosphotransferase activity, phosphate group as acceptor"/>
    <property type="evidence" value="ECO:0007669"/>
    <property type="project" value="UniProtKB-UniRule"/>
</dbReference>
<dbReference type="OrthoDB" id="9782201at2"/>
<reference evidence="6 7" key="1">
    <citation type="journal article" date="2015" name="Genome Announc.">
        <title>Expanding the biotechnology potential of lactobacilli through comparative genomics of 213 strains and associated genera.</title>
        <authorList>
            <person name="Sun Z."/>
            <person name="Harris H.M."/>
            <person name="McCann A."/>
            <person name="Guo C."/>
            <person name="Argimon S."/>
            <person name="Zhang W."/>
            <person name="Yang X."/>
            <person name="Jeffery I.B."/>
            <person name="Cooney J.C."/>
            <person name="Kagawa T.F."/>
            <person name="Liu W."/>
            <person name="Song Y."/>
            <person name="Salvetti E."/>
            <person name="Wrobel A."/>
            <person name="Rasinkangas P."/>
            <person name="Parkhill J."/>
            <person name="Rea M.C."/>
            <person name="O'Sullivan O."/>
            <person name="Ritari J."/>
            <person name="Douillard F.P."/>
            <person name="Paul Ross R."/>
            <person name="Yang R."/>
            <person name="Briner A.E."/>
            <person name="Felis G.E."/>
            <person name="de Vos W.M."/>
            <person name="Barrangou R."/>
            <person name="Klaenhammer T.R."/>
            <person name="Caufield P.W."/>
            <person name="Cui Y."/>
            <person name="Zhang H."/>
            <person name="O'Toole P.W."/>
        </authorList>
    </citation>
    <scope>NUCLEOTIDE SEQUENCE [LARGE SCALE GENOMIC DNA]</scope>
    <source>
        <strain evidence="6 7">DSM 14500</strain>
    </source>
</reference>
<dbReference type="EMBL" id="AZEZ01000002">
    <property type="protein sequence ID" value="KRL46046.1"/>
    <property type="molecule type" value="Genomic_DNA"/>
</dbReference>
<dbReference type="EC" id="2.7.4.27" evidence="5"/>
<feature type="binding site" evidence="5">
    <location>
        <begin position="150"/>
        <end position="157"/>
    </location>
    <ligand>
        <name>ADP</name>
        <dbReference type="ChEBI" id="CHEBI:456216"/>
    </ligand>
</feature>
<evidence type="ECO:0000313" key="6">
    <source>
        <dbReference type="EMBL" id="KRL46046.1"/>
    </source>
</evidence>
<evidence type="ECO:0000256" key="5">
    <source>
        <dbReference type="HAMAP-Rule" id="MF_00921"/>
    </source>
</evidence>
<comment type="catalytic activity">
    <reaction evidence="5">
        <text>N(tele)-phospho-L-histidyl/L-threonyl-[pyruvate, phosphate dikinase] + ADP = N(tele)-phospho-L-histidyl/O-phospho-L-threonyl-[pyruvate, phosphate dikinase] + AMP + H(+)</text>
        <dbReference type="Rhea" id="RHEA:43692"/>
        <dbReference type="Rhea" id="RHEA-COMP:10650"/>
        <dbReference type="Rhea" id="RHEA-COMP:10651"/>
        <dbReference type="ChEBI" id="CHEBI:15378"/>
        <dbReference type="ChEBI" id="CHEBI:30013"/>
        <dbReference type="ChEBI" id="CHEBI:61977"/>
        <dbReference type="ChEBI" id="CHEBI:83586"/>
        <dbReference type="ChEBI" id="CHEBI:456215"/>
        <dbReference type="ChEBI" id="CHEBI:456216"/>
        <dbReference type="EC" id="2.7.11.32"/>
    </reaction>
</comment>
<dbReference type="HAMAP" id="MF_00921">
    <property type="entry name" value="PDRP"/>
    <property type="match status" value="1"/>
</dbReference>
<dbReference type="NCBIfam" id="NF003742">
    <property type="entry name" value="PRK05339.1"/>
    <property type="match status" value="1"/>
</dbReference>
<comment type="caution">
    <text evidence="6">The sequence shown here is derived from an EMBL/GenBank/DDBJ whole genome shotgun (WGS) entry which is preliminary data.</text>
</comment>
<evidence type="ECO:0000256" key="1">
    <source>
        <dbReference type="ARBA" id="ARBA00022527"/>
    </source>
</evidence>
<dbReference type="RefSeq" id="WP_057886974.1">
    <property type="nucleotide sequence ID" value="NZ_AZEZ01000002.1"/>
</dbReference>
<dbReference type="GO" id="GO:0005524">
    <property type="term" value="F:ATP binding"/>
    <property type="evidence" value="ECO:0007669"/>
    <property type="project" value="InterPro"/>
</dbReference>
<comment type="similarity">
    <text evidence="5">Belongs to the pyruvate, phosphate/water dikinase regulatory protein family. PDRP subfamily.</text>
</comment>
<dbReference type="Pfam" id="PF03618">
    <property type="entry name" value="Kinase-PPPase"/>
    <property type="match status" value="1"/>
</dbReference>
<dbReference type="InterPro" id="IPR005177">
    <property type="entry name" value="Kinase-pyrophosphorylase"/>
</dbReference>
<evidence type="ECO:0000256" key="3">
    <source>
        <dbReference type="ARBA" id="ARBA00022741"/>
    </source>
</evidence>
<keyword evidence="4 5" id="KW-0418">Kinase</keyword>
<name>A0A0R1QP25_9LACO</name>
<keyword evidence="3 5" id="KW-0547">Nucleotide-binding</keyword>
<dbReference type="EC" id="2.7.11.32" evidence="5"/>
<accession>A0A0R1QP25</accession>